<sequence>MDILQTLAASTAERYQKKEPVTLEAQAFSCVLEDQPFKHALGGSHLAVIAEVKHASPSKGVIASSFDPIAIAEEYEKGGASALSVLTEPTRFLGDDAYLTSIEKAVSLPLLRKDFIITPYQILESRILGASALLLIAALLDTQTLASFLALTRSLGMDALVEVHDETELEMALKVGAAIIGVNNRNLRTFLVDLGTSIRLSSMIPSSVISVSESGIQGREDAMTLKSAGFSAILVGEQLMKSRNRAKAIAELKV</sequence>
<dbReference type="CDD" id="cd00331">
    <property type="entry name" value="IGPS"/>
    <property type="match status" value="1"/>
</dbReference>
<dbReference type="GO" id="GO:0004640">
    <property type="term" value="F:phosphoribosylanthranilate isomerase activity"/>
    <property type="evidence" value="ECO:0007669"/>
    <property type="project" value="TreeGrafter"/>
</dbReference>
<feature type="domain" description="Indole-3-glycerol phosphate synthase" evidence="9">
    <location>
        <begin position="18"/>
        <end position="252"/>
    </location>
</feature>
<dbReference type="InterPro" id="IPR011060">
    <property type="entry name" value="RibuloseP-bd_barrel"/>
</dbReference>
<dbReference type="AlphaFoldDB" id="A0A372MI08"/>
<reference evidence="11" key="1">
    <citation type="submission" date="2018-08" db="EMBL/GenBank/DDBJ databases">
        <authorList>
            <person name="Grouzdev D.S."/>
            <person name="Krutkina M.S."/>
        </authorList>
    </citation>
    <scope>NUCLEOTIDE SEQUENCE [LARGE SCALE GENOMIC DNA]</scope>
    <source>
        <strain evidence="11">4-11</strain>
    </source>
</reference>
<comment type="catalytic activity">
    <reaction evidence="1 8">
        <text>1-(2-carboxyphenylamino)-1-deoxy-D-ribulose 5-phosphate + H(+) = (1S,2R)-1-C-(indol-3-yl)glycerol 3-phosphate + CO2 + H2O</text>
        <dbReference type="Rhea" id="RHEA:23476"/>
        <dbReference type="ChEBI" id="CHEBI:15377"/>
        <dbReference type="ChEBI" id="CHEBI:15378"/>
        <dbReference type="ChEBI" id="CHEBI:16526"/>
        <dbReference type="ChEBI" id="CHEBI:58613"/>
        <dbReference type="ChEBI" id="CHEBI:58866"/>
        <dbReference type="EC" id="4.1.1.48"/>
    </reaction>
</comment>
<proteinExistence type="inferred from homology"/>
<dbReference type="Pfam" id="PF00218">
    <property type="entry name" value="IGPS"/>
    <property type="match status" value="1"/>
</dbReference>
<organism evidence="10 11">
    <name type="scientific">Sphaerochaeta halotolerans</name>
    <dbReference type="NCBI Taxonomy" id="2293840"/>
    <lineage>
        <taxon>Bacteria</taxon>
        <taxon>Pseudomonadati</taxon>
        <taxon>Spirochaetota</taxon>
        <taxon>Spirochaetia</taxon>
        <taxon>Spirochaetales</taxon>
        <taxon>Sphaerochaetaceae</taxon>
        <taxon>Sphaerochaeta</taxon>
    </lineage>
</organism>
<dbReference type="EC" id="4.1.1.48" evidence="8"/>
<dbReference type="RefSeq" id="WP_117330182.1">
    <property type="nucleotide sequence ID" value="NZ_QUWK01000006.1"/>
</dbReference>
<dbReference type="EMBL" id="QUWK01000006">
    <property type="protein sequence ID" value="RFU94966.1"/>
    <property type="molecule type" value="Genomic_DNA"/>
</dbReference>
<gene>
    <name evidence="8 10" type="primary">trpC</name>
    <name evidence="10" type="ORF">DYP60_07010</name>
</gene>
<dbReference type="PANTHER" id="PTHR22854">
    <property type="entry name" value="TRYPTOPHAN BIOSYNTHESIS PROTEIN"/>
    <property type="match status" value="1"/>
</dbReference>
<evidence type="ECO:0000256" key="2">
    <source>
        <dbReference type="ARBA" id="ARBA00004696"/>
    </source>
</evidence>
<evidence type="ECO:0000256" key="1">
    <source>
        <dbReference type="ARBA" id="ARBA00001633"/>
    </source>
</evidence>
<dbReference type="InterPro" id="IPR013785">
    <property type="entry name" value="Aldolase_TIM"/>
</dbReference>
<keyword evidence="11" id="KW-1185">Reference proteome</keyword>
<evidence type="ECO:0000313" key="11">
    <source>
        <dbReference type="Proteomes" id="UP000264002"/>
    </source>
</evidence>
<comment type="caution">
    <text evidence="10">The sequence shown here is derived from an EMBL/GenBank/DDBJ whole genome shotgun (WGS) entry which is preliminary data.</text>
</comment>
<dbReference type="GO" id="GO:0004425">
    <property type="term" value="F:indole-3-glycerol-phosphate synthase activity"/>
    <property type="evidence" value="ECO:0007669"/>
    <property type="project" value="UniProtKB-UniRule"/>
</dbReference>
<evidence type="ECO:0000256" key="4">
    <source>
        <dbReference type="ARBA" id="ARBA00022793"/>
    </source>
</evidence>
<dbReference type="Proteomes" id="UP000264002">
    <property type="component" value="Unassembled WGS sequence"/>
</dbReference>
<keyword evidence="6 8" id="KW-0057">Aromatic amino acid biosynthesis</keyword>
<dbReference type="UniPathway" id="UPA00035">
    <property type="reaction ID" value="UER00043"/>
</dbReference>
<reference evidence="10 11" key="2">
    <citation type="submission" date="2018-09" db="EMBL/GenBank/DDBJ databases">
        <title>Genome of Sphaerochaeta halotolerans strain 4-11.</title>
        <authorList>
            <person name="Nazina T.N."/>
            <person name="Sokolova D.S."/>
        </authorList>
    </citation>
    <scope>NUCLEOTIDE SEQUENCE [LARGE SCALE GENOMIC DNA]</scope>
    <source>
        <strain evidence="10 11">4-11</strain>
    </source>
</reference>
<dbReference type="NCBIfam" id="NF001377">
    <property type="entry name" value="PRK00278.2-4"/>
    <property type="match status" value="1"/>
</dbReference>
<dbReference type="SUPFAM" id="SSF51366">
    <property type="entry name" value="Ribulose-phoshate binding barrel"/>
    <property type="match status" value="1"/>
</dbReference>
<evidence type="ECO:0000256" key="8">
    <source>
        <dbReference type="HAMAP-Rule" id="MF_00134"/>
    </source>
</evidence>
<evidence type="ECO:0000256" key="5">
    <source>
        <dbReference type="ARBA" id="ARBA00022822"/>
    </source>
</evidence>
<name>A0A372MI08_9SPIR</name>
<keyword evidence="5 8" id="KW-0822">Tryptophan biosynthesis</keyword>
<evidence type="ECO:0000313" key="10">
    <source>
        <dbReference type="EMBL" id="RFU94966.1"/>
    </source>
</evidence>
<evidence type="ECO:0000256" key="3">
    <source>
        <dbReference type="ARBA" id="ARBA00022605"/>
    </source>
</evidence>
<evidence type="ECO:0000256" key="7">
    <source>
        <dbReference type="ARBA" id="ARBA00023239"/>
    </source>
</evidence>
<keyword evidence="7 8" id="KW-0456">Lyase</keyword>
<keyword evidence="3 8" id="KW-0028">Amino-acid biosynthesis</keyword>
<dbReference type="GO" id="GO:0000162">
    <property type="term" value="P:L-tryptophan biosynthetic process"/>
    <property type="evidence" value="ECO:0007669"/>
    <property type="project" value="UniProtKB-UniRule"/>
</dbReference>
<dbReference type="Gene3D" id="3.20.20.70">
    <property type="entry name" value="Aldolase class I"/>
    <property type="match status" value="1"/>
</dbReference>
<accession>A0A372MI08</accession>
<dbReference type="InterPro" id="IPR045186">
    <property type="entry name" value="Indole-3-glycerol_P_synth"/>
</dbReference>
<evidence type="ECO:0000259" key="9">
    <source>
        <dbReference type="Pfam" id="PF00218"/>
    </source>
</evidence>
<protein>
    <recommendedName>
        <fullName evidence="8">Indole-3-glycerol phosphate synthase</fullName>
        <shortName evidence="8">IGPS</shortName>
        <ecNumber evidence="8">4.1.1.48</ecNumber>
    </recommendedName>
</protein>
<keyword evidence="4 8" id="KW-0210">Decarboxylase</keyword>
<dbReference type="HAMAP" id="MF_00134_B">
    <property type="entry name" value="IGPS_B"/>
    <property type="match status" value="1"/>
</dbReference>
<comment type="pathway">
    <text evidence="2 8">Amino-acid biosynthesis; L-tryptophan biosynthesis; L-tryptophan from chorismate: step 4/5.</text>
</comment>
<comment type="similarity">
    <text evidence="8">Belongs to the TrpC family.</text>
</comment>
<dbReference type="PANTHER" id="PTHR22854:SF2">
    <property type="entry name" value="INDOLE-3-GLYCEROL-PHOSPHATE SYNTHASE"/>
    <property type="match status" value="1"/>
</dbReference>
<dbReference type="InterPro" id="IPR013798">
    <property type="entry name" value="Indole-3-glycerol_P_synth_dom"/>
</dbReference>
<dbReference type="FunFam" id="3.20.20.70:FF:000024">
    <property type="entry name" value="Indole-3-glycerol phosphate synthase"/>
    <property type="match status" value="1"/>
</dbReference>
<evidence type="ECO:0000256" key="6">
    <source>
        <dbReference type="ARBA" id="ARBA00023141"/>
    </source>
</evidence>